<reference evidence="2 5" key="2">
    <citation type="submission" date="2020-08" db="EMBL/GenBank/DDBJ databases">
        <title>Genome public.</title>
        <authorList>
            <person name="Liu C."/>
            <person name="Sun Q."/>
        </authorList>
    </citation>
    <scope>NUCLEOTIDE SEQUENCE [LARGE SCALE GENOMIC DNA]</scope>
    <source>
        <strain evidence="2 5">426_9</strain>
    </source>
</reference>
<dbReference type="Proteomes" id="UP000256321">
    <property type="component" value="Unassembled WGS sequence"/>
</dbReference>
<name>A0A3D8HFV6_9BACT</name>
<evidence type="ECO:0000313" key="5">
    <source>
        <dbReference type="Proteomes" id="UP000629596"/>
    </source>
</evidence>
<dbReference type="Proteomes" id="UP000629596">
    <property type="component" value="Unassembled WGS sequence"/>
</dbReference>
<dbReference type="PANTHER" id="PTHR40099">
    <property type="entry name" value="ACETOLACTATE SYNTHASE, SMALL SUBUNIT"/>
    <property type="match status" value="1"/>
</dbReference>
<evidence type="ECO:0000313" key="4">
    <source>
        <dbReference type="Proteomes" id="UP000256321"/>
    </source>
</evidence>
<organism evidence="3 4">
    <name type="scientific">Parabacteroides acidifaciens</name>
    <dbReference type="NCBI Taxonomy" id="2290935"/>
    <lineage>
        <taxon>Bacteria</taxon>
        <taxon>Pseudomonadati</taxon>
        <taxon>Bacteroidota</taxon>
        <taxon>Bacteroidia</taxon>
        <taxon>Bacteroidales</taxon>
        <taxon>Tannerellaceae</taxon>
        <taxon>Parabacteroides</taxon>
    </lineage>
</organism>
<sequence>MTVNQISIFLENKYGKLSEILAMLAEEKIRIIAATVADTSEYGILRIIVSDPQEAYKILKSNNVSANLTDVLAIVTDSCAGSFAQTLSCFTKAGLSIEYMYCFSVKEKSILILRTNNREAAREVIRRQNLEYICESDLIKL</sequence>
<comment type="caution">
    <text evidence="3">The sequence shown here is derived from an EMBL/GenBank/DDBJ whole genome shotgun (WGS) entry which is preliminary data.</text>
</comment>
<evidence type="ECO:0000313" key="3">
    <source>
        <dbReference type="EMBL" id="RDU49818.1"/>
    </source>
</evidence>
<proteinExistence type="predicted"/>
<dbReference type="RefSeq" id="WP_115498988.1">
    <property type="nucleotide sequence ID" value="NZ_JACRTI010000012.1"/>
</dbReference>
<dbReference type="PANTHER" id="PTHR40099:SF1">
    <property type="entry name" value="ACETOLACTATE SYNTHASE, SMALL SUBUNIT"/>
    <property type="match status" value="1"/>
</dbReference>
<dbReference type="AlphaFoldDB" id="A0A3D8HFV6"/>
<dbReference type="EMBL" id="JACRTI010000012">
    <property type="protein sequence ID" value="MBC8601498.1"/>
    <property type="molecule type" value="Genomic_DNA"/>
</dbReference>
<protein>
    <submittedName>
        <fullName evidence="3">Acetolactate synthase</fullName>
    </submittedName>
</protein>
<dbReference type="Gene3D" id="3.30.2130.10">
    <property type="entry name" value="VC0802-like"/>
    <property type="match status" value="1"/>
</dbReference>
<dbReference type="InterPro" id="IPR045739">
    <property type="entry name" value="ACT_dom_pair"/>
</dbReference>
<dbReference type="Pfam" id="PF19571">
    <property type="entry name" value="ACT_8"/>
    <property type="match status" value="1"/>
</dbReference>
<evidence type="ECO:0000259" key="1">
    <source>
        <dbReference type="Pfam" id="PF19571"/>
    </source>
</evidence>
<gene>
    <name evidence="3" type="ORF">DWU89_07310</name>
    <name evidence="2" type="ORF">H8784_07150</name>
</gene>
<dbReference type="EMBL" id="QREV01000012">
    <property type="protein sequence ID" value="RDU49818.1"/>
    <property type="molecule type" value="Genomic_DNA"/>
</dbReference>
<keyword evidence="5" id="KW-1185">Reference proteome</keyword>
<accession>A0A3D8HFV6</accession>
<evidence type="ECO:0000313" key="2">
    <source>
        <dbReference type="EMBL" id="MBC8601498.1"/>
    </source>
</evidence>
<reference evidence="3 4" key="1">
    <citation type="submission" date="2018-07" db="EMBL/GenBank/DDBJ databases">
        <title>Parabacteroides acidifaciens nov. sp., isolated from human feces.</title>
        <authorList>
            <person name="Wang Y.J."/>
        </authorList>
    </citation>
    <scope>NUCLEOTIDE SEQUENCE [LARGE SCALE GENOMIC DNA]</scope>
    <source>
        <strain evidence="3 4">426-9</strain>
    </source>
</reference>
<dbReference type="SUPFAM" id="SSF55021">
    <property type="entry name" value="ACT-like"/>
    <property type="match status" value="2"/>
</dbReference>
<feature type="domain" description="ACT" evidence="1">
    <location>
        <begin position="1"/>
        <end position="141"/>
    </location>
</feature>
<dbReference type="InterPro" id="IPR045865">
    <property type="entry name" value="ACT-like_dom_sf"/>
</dbReference>